<dbReference type="PROSITE" id="PS50040">
    <property type="entry name" value="EF1G_C"/>
    <property type="match status" value="1"/>
</dbReference>
<dbReference type="Gene3D" id="3.40.30.10">
    <property type="entry name" value="Glutaredoxin"/>
    <property type="match status" value="1"/>
</dbReference>
<dbReference type="InterPro" id="IPR004045">
    <property type="entry name" value="Glutathione_S-Trfase_N"/>
</dbReference>
<dbReference type="Gene3D" id="1.20.1050.10">
    <property type="match status" value="1"/>
</dbReference>
<dbReference type="PROSITE" id="PS50404">
    <property type="entry name" value="GST_NTER"/>
    <property type="match status" value="1"/>
</dbReference>
<reference evidence="9 10" key="1">
    <citation type="submission" date="2016-03" db="EMBL/GenBank/DDBJ databases">
        <authorList>
            <person name="Devillers H."/>
        </authorList>
    </citation>
    <scope>NUCLEOTIDE SEQUENCE [LARGE SCALE GENOMIC DNA]</scope>
    <source>
        <strain evidence="9">CBS 11717</strain>
    </source>
</reference>
<feature type="domain" description="EF-1-gamma C-terminal" evidence="6">
    <location>
        <begin position="250"/>
        <end position="411"/>
    </location>
</feature>
<organism evidence="9 10">
    <name type="scientific">Lachancea mirantina</name>
    <dbReference type="NCBI Taxonomy" id="1230905"/>
    <lineage>
        <taxon>Eukaryota</taxon>
        <taxon>Fungi</taxon>
        <taxon>Dikarya</taxon>
        <taxon>Ascomycota</taxon>
        <taxon>Saccharomycotina</taxon>
        <taxon>Saccharomycetes</taxon>
        <taxon>Saccharomycetales</taxon>
        <taxon>Saccharomycetaceae</taxon>
        <taxon>Lachancea</taxon>
    </lineage>
</organism>
<dbReference type="InterPro" id="IPR004046">
    <property type="entry name" value="GST_C"/>
</dbReference>
<dbReference type="PANTHER" id="PTHR43986">
    <property type="entry name" value="ELONGATION FACTOR 1-GAMMA"/>
    <property type="match status" value="1"/>
</dbReference>
<gene>
    <name evidence="9" type="ORF">LAMI_0G02014G</name>
</gene>
<dbReference type="FunFam" id="1.20.1050.10:FF:000006">
    <property type="entry name" value="Elongation factor 1 gamma"/>
    <property type="match status" value="1"/>
</dbReference>
<accession>A0A1G4K7M9</accession>
<dbReference type="Pfam" id="PF00647">
    <property type="entry name" value="EF1G"/>
    <property type="match status" value="1"/>
</dbReference>
<feature type="domain" description="GST C-terminal" evidence="8">
    <location>
        <begin position="86"/>
        <end position="218"/>
    </location>
</feature>
<feature type="region of interest" description="Disordered" evidence="5">
    <location>
        <begin position="213"/>
        <end position="252"/>
    </location>
</feature>
<dbReference type="InterPro" id="IPR010987">
    <property type="entry name" value="Glutathione-S-Trfase_C-like"/>
</dbReference>
<keyword evidence="2 4" id="KW-0251">Elongation factor</keyword>
<dbReference type="Pfam" id="PF02798">
    <property type="entry name" value="GST_N"/>
    <property type="match status" value="1"/>
</dbReference>
<evidence type="ECO:0000256" key="5">
    <source>
        <dbReference type="SAM" id="MobiDB-lite"/>
    </source>
</evidence>
<proteinExistence type="predicted"/>
<dbReference type="InterPro" id="IPR036282">
    <property type="entry name" value="Glutathione-S-Trfase_C_sf"/>
</dbReference>
<dbReference type="InterPro" id="IPR050802">
    <property type="entry name" value="EF-GSTs"/>
</dbReference>
<feature type="domain" description="GST N-terminal" evidence="7">
    <location>
        <begin position="1"/>
        <end position="77"/>
    </location>
</feature>
<dbReference type="GO" id="GO:0003746">
    <property type="term" value="F:translation elongation factor activity"/>
    <property type="evidence" value="ECO:0007669"/>
    <property type="project" value="UniProtKB-UniRule"/>
</dbReference>
<dbReference type="Pfam" id="PF00043">
    <property type="entry name" value="GST_C"/>
    <property type="match status" value="1"/>
</dbReference>
<evidence type="ECO:0000313" key="9">
    <source>
        <dbReference type="EMBL" id="SCU99967.1"/>
    </source>
</evidence>
<evidence type="ECO:0000259" key="6">
    <source>
        <dbReference type="PROSITE" id="PS50040"/>
    </source>
</evidence>
<dbReference type="STRING" id="1230905.A0A1G4K7M9"/>
<sequence length="411" mass="46544">MSQGKLIVKPLGRSVVPNALASHFKLDIETIDKDEFPNFEQKFPLNQVPVFIGRNGFKLTEAIAIIVYLTNLIEDEKTKSVLLGANAEEQAQVLRQLSFTNSELIDTFAKFALILIGKAPFNKKLLDEGVAAFQKRVAVLEDRLSEYTYLATESVTVADLFAAAFFALLFTMVYGKDYTDKHPKLMRWFNTVIAHPILAPFINKSAFLEKSVEAAPPKKEKPAKQAKKETPAPKAAEKPAEQPAEQQKKPKHPLEALGKPTFVLDDWKRKYSNEDTRPVALPWFWDHYNPEEYSIWKVDYKYNDELTLTFMSNNLVGGFFNRLTGSIKYMFGCLVVYGENNNNGIVGAVMVRGQDAVPAFNVAPDWESYEFSKLDPTKEEDKEFINNMWAWDKPVVVNGESREIADGKVLK</sequence>
<keyword evidence="10" id="KW-1185">Reference proteome</keyword>
<dbReference type="AlphaFoldDB" id="A0A1G4K7M9"/>
<evidence type="ECO:0000256" key="3">
    <source>
        <dbReference type="ARBA" id="ARBA00022917"/>
    </source>
</evidence>
<dbReference type="PANTHER" id="PTHR43986:SF1">
    <property type="entry name" value="ELONGATION FACTOR 1-GAMMA"/>
    <property type="match status" value="1"/>
</dbReference>
<dbReference type="Proteomes" id="UP000191024">
    <property type="component" value="Chromosome G"/>
</dbReference>
<dbReference type="InterPro" id="IPR036249">
    <property type="entry name" value="Thioredoxin-like_sf"/>
</dbReference>
<dbReference type="SUPFAM" id="SSF52833">
    <property type="entry name" value="Thioredoxin-like"/>
    <property type="match status" value="1"/>
</dbReference>
<dbReference type="SMART" id="SM01183">
    <property type="entry name" value="EF1G"/>
    <property type="match status" value="1"/>
</dbReference>
<name>A0A1G4K7M9_9SACH</name>
<dbReference type="InterPro" id="IPR001662">
    <property type="entry name" value="EF1B_G_C"/>
</dbReference>
<dbReference type="OrthoDB" id="249703at2759"/>
<dbReference type="SFLD" id="SFLDS00019">
    <property type="entry name" value="Glutathione_Transferase_(cytos"/>
    <property type="match status" value="1"/>
</dbReference>
<dbReference type="GO" id="GO:0005085">
    <property type="term" value="F:guanyl-nucleotide exchange factor activity"/>
    <property type="evidence" value="ECO:0007669"/>
    <property type="project" value="UniProtKB-ARBA"/>
</dbReference>
<dbReference type="PROSITE" id="PS50405">
    <property type="entry name" value="GST_CTER"/>
    <property type="match status" value="1"/>
</dbReference>
<protein>
    <submittedName>
        <fullName evidence="9">LAMI_0G02014g1_1</fullName>
    </submittedName>
</protein>
<evidence type="ECO:0000256" key="4">
    <source>
        <dbReference type="PROSITE-ProRule" id="PRU00519"/>
    </source>
</evidence>
<evidence type="ECO:0000313" key="10">
    <source>
        <dbReference type="Proteomes" id="UP000191024"/>
    </source>
</evidence>
<dbReference type="InterPro" id="IPR040079">
    <property type="entry name" value="Glutathione_S-Trfase"/>
</dbReference>
<dbReference type="EMBL" id="LT598469">
    <property type="protein sequence ID" value="SCU99967.1"/>
    <property type="molecule type" value="Genomic_DNA"/>
</dbReference>
<dbReference type="CDD" id="cd03181">
    <property type="entry name" value="GST_C_EF1Bgamma_like"/>
    <property type="match status" value="1"/>
</dbReference>
<evidence type="ECO:0000256" key="1">
    <source>
        <dbReference type="ARBA" id="ARBA00004815"/>
    </source>
</evidence>
<dbReference type="FunFam" id="3.40.30.10:FF:000142">
    <property type="entry name" value="Elongation factor 1 gamma"/>
    <property type="match status" value="1"/>
</dbReference>
<evidence type="ECO:0000259" key="8">
    <source>
        <dbReference type="PROSITE" id="PS50405"/>
    </source>
</evidence>
<dbReference type="InterPro" id="IPR036433">
    <property type="entry name" value="EF1B_G_C_sf"/>
</dbReference>
<keyword evidence="3 4" id="KW-0648">Protein biosynthesis</keyword>
<dbReference type="GO" id="GO:0005634">
    <property type="term" value="C:nucleus"/>
    <property type="evidence" value="ECO:0007669"/>
    <property type="project" value="TreeGrafter"/>
</dbReference>
<evidence type="ECO:0000256" key="2">
    <source>
        <dbReference type="ARBA" id="ARBA00022768"/>
    </source>
</evidence>
<dbReference type="Gene3D" id="3.30.70.1010">
    <property type="entry name" value="Translation elongation factor EF1B, gamma chain, conserved domain"/>
    <property type="match status" value="1"/>
</dbReference>
<dbReference type="SUPFAM" id="SSF47616">
    <property type="entry name" value="GST C-terminal domain-like"/>
    <property type="match status" value="1"/>
</dbReference>
<dbReference type="SUPFAM" id="SSF89942">
    <property type="entry name" value="eEF1-gamma domain"/>
    <property type="match status" value="1"/>
</dbReference>
<dbReference type="GO" id="GO:0005737">
    <property type="term" value="C:cytoplasm"/>
    <property type="evidence" value="ECO:0007669"/>
    <property type="project" value="TreeGrafter"/>
</dbReference>
<evidence type="ECO:0000259" key="7">
    <source>
        <dbReference type="PROSITE" id="PS50404"/>
    </source>
</evidence>
<comment type="pathway">
    <text evidence="1">Protein biosynthesis; polypeptide chain elongation.</text>
</comment>
<dbReference type="FunFam" id="3.30.70.1010:FF:000001">
    <property type="entry name" value="Elongation factor 1-gamma 1"/>
    <property type="match status" value="1"/>
</dbReference>